<keyword evidence="1" id="KW-0732">Signal</keyword>
<proteinExistence type="predicted"/>
<evidence type="ECO:0000313" key="2">
    <source>
        <dbReference type="EMBL" id="KXT06744.1"/>
    </source>
</evidence>
<name>A0A139HW94_9PEZI</name>
<comment type="caution">
    <text evidence="2">The sequence shown here is derived from an EMBL/GenBank/DDBJ whole genome shotgun (WGS) entry which is preliminary data.</text>
</comment>
<dbReference type="Proteomes" id="UP000070133">
    <property type="component" value="Unassembled WGS sequence"/>
</dbReference>
<feature type="chain" id="PRO_5012791475" description="Secreted protein" evidence="1">
    <location>
        <begin position="16"/>
        <end position="171"/>
    </location>
</feature>
<organism evidence="2 3">
    <name type="scientific">Pseudocercospora eumusae</name>
    <dbReference type="NCBI Taxonomy" id="321146"/>
    <lineage>
        <taxon>Eukaryota</taxon>
        <taxon>Fungi</taxon>
        <taxon>Dikarya</taxon>
        <taxon>Ascomycota</taxon>
        <taxon>Pezizomycotina</taxon>
        <taxon>Dothideomycetes</taxon>
        <taxon>Dothideomycetidae</taxon>
        <taxon>Mycosphaerellales</taxon>
        <taxon>Mycosphaerellaceae</taxon>
        <taxon>Pseudocercospora</taxon>
    </lineage>
</organism>
<sequence>MRLLAIVWATRRSIAMIVMVHTILRNVLSNYGEGMVVTWHGMRARIAHEAVPICAKAWQTRGAQTCHHQPASQIDAECSEVATRTTPEATDLDSHHAQYSVHRCYLNERALNFAPAPVDPFNHEIETCHESTSTLIDERERLLDAFPPLHPHSGLSLSPVESVRTHTVNKA</sequence>
<evidence type="ECO:0000256" key="1">
    <source>
        <dbReference type="SAM" id="SignalP"/>
    </source>
</evidence>
<feature type="signal peptide" evidence="1">
    <location>
        <begin position="1"/>
        <end position="15"/>
    </location>
</feature>
<gene>
    <name evidence="2" type="ORF">AC578_8488</name>
</gene>
<protein>
    <recommendedName>
        <fullName evidence="4">Secreted protein</fullName>
    </recommendedName>
</protein>
<reference evidence="2 3" key="1">
    <citation type="submission" date="2015-07" db="EMBL/GenBank/DDBJ databases">
        <title>Comparative genomics of the Sigatoka disease complex on banana suggests a link between parallel evolutionary changes in Pseudocercospora fijiensis and Pseudocercospora eumusae and increased virulence on the banana host.</title>
        <authorList>
            <person name="Chang T.-C."/>
            <person name="Salvucci A."/>
            <person name="Crous P.W."/>
            <person name="Stergiopoulos I."/>
        </authorList>
    </citation>
    <scope>NUCLEOTIDE SEQUENCE [LARGE SCALE GENOMIC DNA]</scope>
    <source>
        <strain evidence="2 3">CBS 114824</strain>
    </source>
</reference>
<evidence type="ECO:0008006" key="4">
    <source>
        <dbReference type="Google" id="ProtNLM"/>
    </source>
</evidence>
<dbReference type="EMBL" id="LFZN01000005">
    <property type="protein sequence ID" value="KXT06744.1"/>
    <property type="molecule type" value="Genomic_DNA"/>
</dbReference>
<evidence type="ECO:0000313" key="3">
    <source>
        <dbReference type="Proteomes" id="UP000070133"/>
    </source>
</evidence>
<accession>A0A139HW94</accession>
<dbReference type="AlphaFoldDB" id="A0A139HW94"/>
<keyword evidence="3" id="KW-1185">Reference proteome</keyword>